<dbReference type="PANTHER" id="PTHR43547">
    <property type="entry name" value="TWO-COMPONENT HISTIDINE KINASE"/>
    <property type="match status" value="1"/>
</dbReference>
<dbReference type="InterPro" id="IPR003661">
    <property type="entry name" value="HisK_dim/P_dom"/>
</dbReference>
<dbReference type="PANTHER" id="PTHR43547:SF2">
    <property type="entry name" value="HYBRID SIGNAL TRANSDUCTION HISTIDINE KINASE C"/>
    <property type="match status" value="1"/>
</dbReference>
<dbReference type="EC" id="2.7.13.3" evidence="2"/>
<evidence type="ECO:0000256" key="6">
    <source>
        <dbReference type="ARBA" id="ARBA00023012"/>
    </source>
</evidence>
<organism evidence="9">
    <name type="scientific">sediment metagenome</name>
    <dbReference type="NCBI Taxonomy" id="749907"/>
    <lineage>
        <taxon>unclassified sequences</taxon>
        <taxon>metagenomes</taxon>
        <taxon>ecological metagenomes</taxon>
    </lineage>
</organism>
<accession>D9PLA4</accession>
<dbReference type="SMART" id="SM00388">
    <property type="entry name" value="HisKA"/>
    <property type="match status" value="1"/>
</dbReference>
<keyword evidence="7" id="KW-0472">Membrane</keyword>
<evidence type="ECO:0000256" key="2">
    <source>
        <dbReference type="ARBA" id="ARBA00012438"/>
    </source>
</evidence>
<dbReference type="PRINTS" id="PR00344">
    <property type="entry name" value="BCTRLSENSOR"/>
</dbReference>
<proteinExistence type="predicted"/>
<dbReference type="FunFam" id="1.10.287.130:FF:000001">
    <property type="entry name" value="Two-component sensor histidine kinase"/>
    <property type="match status" value="1"/>
</dbReference>
<reference evidence="9" key="2">
    <citation type="journal article" date="2011" name="Microb. Ecol.">
        <title>Taxonomic and Functional Metagenomic Profiling of the Microbial Community in the Anoxic Sediment of a Sub-saline Shallow Lake (Laguna de Carrizo, Central Spain).</title>
        <authorList>
            <person name="Ferrer M."/>
            <person name="Guazzaroni M.E."/>
            <person name="Richter M."/>
            <person name="Garcia-Salamanca A."/>
            <person name="Yarza P."/>
            <person name="Suarez-Suarez A."/>
            <person name="Solano J."/>
            <person name="Alcaide M."/>
            <person name="van Dillewijn P."/>
            <person name="Molina-Henares M.A."/>
            <person name="Lopez-Cortes N."/>
            <person name="Al-Ramahi Y."/>
            <person name="Guerrero C."/>
            <person name="Acosta A."/>
            <person name="de Eugenio L.I."/>
            <person name="Martinez V."/>
            <person name="Marques S."/>
            <person name="Rojo F."/>
            <person name="Santero E."/>
            <person name="Genilloud O."/>
            <person name="Perez-Perez J."/>
            <person name="Rossello-Mora R."/>
            <person name="Ramos J.L."/>
        </authorList>
    </citation>
    <scope>NUCLEOTIDE SEQUENCE</scope>
</reference>
<dbReference type="Gene3D" id="3.30.565.10">
    <property type="entry name" value="Histidine kinase-like ATPase, C-terminal domain"/>
    <property type="match status" value="1"/>
</dbReference>
<dbReference type="SUPFAM" id="SSF47384">
    <property type="entry name" value="Homodimeric domain of signal transducing histidine kinase"/>
    <property type="match status" value="1"/>
</dbReference>
<evidence type="ECO:0000259" key="8">
    <source>
        <dbReference type="PROSITE" id="PS50109"/>
    </source>
</evidence>
<keyword evidence="5" id="KW-0418">Kinase</keyword>
<dbReference type="Gene3D" id="3.30.450.40">
    <property type="match status" value="1"/>
</dbReference>
<gene>
    <name evidence="9" type="primary">resE</name>
    <name evidence="9" type="ORF">LDC_2327</name>
</gene>
<sequence>MQTSAQNTTTKATNVANPEQLKENFERIAQQMYTQNVALAQTNRTLSILRAIDLLILDSSKNLKQLGQEISKAVIEASPYIVVSIFSLDHHKDTTLSMQGFTVNSSVPVSTDISLQLAQLHIPTRGDWVESAKRNAVIDLSDQSSSQQLSLFEGNAQLLYSTLHNELHIHHVYVTKLETRNKLTGVMMVGLSETPNIDDIELIERLAEPTGIAIDNRLLFEENRKVVLQLQQMNDKLKEIDATKDEFISMASHQLRTPLTSMKGYVSMVLDGDVGEINDQQRTMLQQAFDSSQRMVYLISDLLNVSRLRTGKFTIANSPTNLADIVESELEQLQASADARGVKFVFHKPDAFPTLQLDETKVRQVIMNFLDNALYYTPANGRVTVELSNRDNGVVFTVTDSGLGVPKKDQPYLFTKFYRAQNARKMRPDGTGLGLYMARKIIIAQGGTILFNSQEGVGSTFGFAFPYQSTINIPAQLARK</sequence>
<dbReference type="SUPFAM" id="SSF55781">
    <property type="entry name" value="GAF domain-like"/>
    <property type="match status" value="1"/>
</dbReference>
<evidence type="ECO:0000256" key="5">
    <source>
        <dbReference type="ARBA" id="ARBA00022777"/>
    </source>
</evidence>
<dbReference type="Pfam" id="PF00512">
    <property type="entry name" value="HisKA"/>
    <property type="match status" value="1"/>
</dbReference>
<keyword evidence="6" id="KW-0902">Two-component regulatory system</keyword>
<keyword evidence="4 9" id="KW-0808">Transferase</keyword>
<dbReference type="Gene3D" id="1.10.287.130">
    <property type="match status" value="1"/>
</dbReference>
<comment type="catalytic activity">
    <reaction evidence="1">
        <text>ATP + protein L-histidine = ADP + protein N-phospho-L-histidine.</text>
        <dbReference type="EC" id="2.7.13.3"/>
    </reaction>
</comment>
<evidence type="ECO:0000313" key="9">
    <source>
        <dbReference type="EMBL" id="EFK95649.1"/>
    </source>
</evidence>
<dbReference type="Pfam" id="PF02518">
    <property type="entry name" value="HATPase_c"/>
    <property type="match status" value="1"/>
</dbReference>
<dbReference type="InterPro" id="IPR003594">
    <property type="entry name" value="HATPase_dom"/>
</dbReference>
<dbReference type="PROSITE" id="PS50109">
    <property type="entry name" value="HIS_KIN"/>
    <property type="match status" value="1"/>
</dbReference>
<feature type="domain" description="Histidine kinase" evidence="8">
    <location>
        <begin position="250"/>
        <end position="469"/>
    </location>
</feature>
<dbReference type="InterPro" id="IPR029016">
    <property type="entry name" value="GAF-like_dom_sf"/>
</dbReference>
<reference evidence="9" key="1">
    <citation type="submission" date="2010-07" db="EMBL/GenBank/DDBJ databases">
        <authorList>
            <consortium name="CONSOLIDER consortium CSD2007-00005"/>
            <person name="Guazzaroni M.-E."/>
            <person name="Richter M."/>
            <person name="Garcia-Salamanca A."/>
            <person name="Yarza P."/>
            <person name="Ferrer M."/>
        </authorList>
    </citation>
    <scope>NUCLEOTIDE SEQUENCE</scope>
</reference>
<keyword evidence="3" id="KW-0597">Phosphoprotein</keyword>
<protein>
    <recommendedName>
        <fullName evidence="2">histidine kinase</fullName>
        <ecNumber evidence="2">2.7.13.3</ecNumber>
    </recommendedName>
</protein>
<dbReference type="InterPro" id="IPR005467">
    <property type="entry name" value="His_kinase_dom"/>
</dbReference>
<dbReference type="EMBL" id="ADZX01000706">
    <property type="protein sequence ID" value="EFK95649.1"/>
    <property type="molecule type" value="Genomic_DNA"/>
</dbReference>
<dbReference type="SUPFAM" id="SSF55874">
    <property type="entry name" value="ATPase domain of HSP90 chaperone/DNA topoisomerase II/histidine kinase"/>
    <property type="match status" value="1"/>
</dbReference>
<dbReference type="InterPro" id="IPR036890">
    <property type="entry name" value="HATPase_C_sf"/>
</dbReference>
<evidence type="ECO:0000256" key="4">
    <source>
        <dbReference type="ARBA" id="ARBA00022679"/>
    </source>
</evidence>
<name>D9PLA4_9ZZZZ</name>
<dbReference type="AlphaFoldDB" id="D9PLA4"/>
<evidence type="ECO:0000256" key="7">
    <source>
        <dbReference type="ARBA" id="ARBA00023136"/>
    </source>
</evidence>
<comment type="caution">
    <text evidence="9">The sequence shown here is derived from an EMBL/GenBank/DDBJ whole genome shotgun (WGS) entry which is preliminary data.</text>
</comment>
<evidence type="ECO:0000256" key="1">
    <source>
        <dbReference type="ARBA" id="ARBA00000085"/>
    </source>
</evidence>
<dbReference type="InterPro" id="IPR004358">
    <property type="entry name" value="Sig_transdc_His_kin-like_C"/>
</dbReference>
<dbReference type="SMART" id="SM00387">
    <property type="entry name" value="HATPase_c"/>
    <property type="match status" value="1"/>
</dbReference>
<dbReference type="InterPro" id="IPR036097">
    <property type="entry name" value="HisK_dim/P_sf"/>
</dbReference>
<dbReference type="FunFam" id="3.30.565.10:FF:000006">
    <property type="entry name" value="Sensor histidine kinase WalK"/>
    <property type="match status" value="1"/>
</dbReference>
<dbReference type="GO" id="GO:0000155">
    <property type="term" value="F:phosphorelay sensor kinase activity"/>
    <property type="evidence" value="ECO:0007669"/>
    <property type="project" value="InterPro"/>
</dbReference>
<dbReference type="CDD" id="cd00082">
    <property type="entry name" value="HisKA"/>
    <property type="match status" value="1"/>
</dbReference>
<evidence type="ECO:0000256" key="3">
    <source>
        <dbReference type="ARBA" id="ARBA00022553"/>
    </source>
</evidence>